<dbReference type="EMBL" id="LAZR01023789">
    <property type="protein sequence ID" value="KKL77303.1"/>
    <property type="molecule type" value="Genomic_DNA"/>
</dbReference>
<protein>
    <submittedName>
        <fullName evidence="1">Uncharacterized protein</fullName>
    </submittedName>
</protein>
<organism evidence="1">
    <name type="scientific">marine sediment metagenome</name>
    <dbReference type="NCBI Taxonomy" id="412755"/>
    <lineage>
        <taxon>unclassified sequences</taxon>
        <taxon>metagenomes</taxon>
        <taxon>ecological metagenomes</taxon>
    </lineage>
</organism>
<dbReference type="AlphaFoldDB" id="A0A0F9ET68"/>
<reference evidence="1" key="1">
    <citation type="journal article" date="2015" name="Nature">
        <title>Complex archaea that bridge the gap between prokaryotes and eukaryotes.</title>
        <authorList>
            <person name="Spang A."/>
            <person name="Saw J.H."/>
            <person name="Jorgensen S.L."/>
            <person name="Zaremba-Niedzwiedzka K."/>
            <person name="Martijn J."/>
            <person name="Lind A.E."/>
            <person name="van Eijk R."/>
            <person name="Schleper C."/>
            <person name="Guy L."/>
            <person name="Ettema T.J."/>
        </authorList>
    </citation>
    <scope>NUCLEOTIDE SEQUENCE</scope>
</reference>
<comment type="caution">
    <text evidence="1">The sequence shown here is derived from an EMBL/GenBank/DDBJ whole genome shotgun (WGS) entry which is preliminary data.</text>
</comment>
<sequence>MELAAIKIDRDLKASLEKLCFPGESISRMLRRCMPALKVETRRQARAFAREKAAKE</sequence>
<name>A0A0F9ET68_9ZZZZ</name>
<evidence type="ECO:0000313" key="1">
    <source>
        <dbReference type="EMBL" id="KKL77303.1"/>
    </source>
</evidence>
<accession>A0A0F9ET68</accession>
<proteinExistence type="predicted"/>
<gene>
    <name evidence="1" type="ORF">LCGC14_2036220</name>
</gene>